<feature type="non-terminal residue" evidence="1">
    <location>
        <position position="63"/>
    </location>
</feature>
<reference evidence="1" key="1">
    <citation type="journal article" date="2015" name="Nature">
        <title>Complex archaea that bridge the gap between prokaryotes and eukaryotes.</title>
        <authorList>
            <person name="Spang A."/>
            <person name="Saw J.H."/>
            <person name="Jorgensen S.L."/>
            <person name="Zaremba-Niedzwiedzka K."/>
            <person name="Martijn J."/>
            <person name="Lind A.E."/>
            <person name="van Eijk R."/>
            <person name="Schleper C."/>
            <person name="Guy L."/>
            <person name="Ettema T.J."/>
        </authorList>
    </citation>
    <scope>NUCLEOTIDE SEQUENCE</scope>
</reference>
<dbReference type="EMBL" id="LAZR01044421">
    <property type="protein sequence ID" value="KKL04686.1"/>
    <property type="molecule type" value="Genomic_DNA"/>
</dbReference>
<sequence>MDRREVRRGIMANLAVIEVERDKLEEIAAQADVSGDPILCGELRRYVEKLTVLVDQMYEWAGN</sequence>
<proteinExistence type="predicted"/>
<evidence type="ECO:0000313" key="1">
    <source>
        <dbReference type="EMBL" id="KKL04686.1"/>
    </source>
</evidence>
<comment type="caution">
    <text evidence="1">The sequence shown here is derived from an EMBL/GenBank/DDBJ whole genome shotgun (WGS) entry which is preliminary data.</text>
</comment>
<gene>
    <name evidence="1" type="ORF">LCGC14_2613570</name>
</gene>
<organism evidence="1">
    <name type="scientific">marine sediment metagenome</name>
    <dbReference type="NCBI Taxonomy" id="412755"/>
    <lineage>
        <taxon>unclassified sequences</taxon>
        <taxon>metagenomes</taxon>
        <taxon>ecological metagenomes</taxon>
    </lineage>
</organism>
<accession>A0A0F9CG98</accession>
<protein>
    <submittedName>
        <fullName evidence="1">Uncharacterized protein</fullName>
    </submittedName>
</protein>
<dbReference type="AlphaFoldDB" id="A0A0F9CG98"/>
<name>A0A0F9CG98_9ZZZZ</name>